<comment type="caution">
    <text evidence="2">The sequence shown here is derived from an EMBL/GenBank/DDBJ whole genome shotgun (WGS) entry which is preliminary data.</text>
</comment>
<dbReference type="GeneID" id="40321807"/>
<feature type="region of interest" description="Disordered" evidence="1">
    <location>
        <begin position="114"/>
        <end position="145"/>
    </location>
</feature>
<reference evidence="2 3" key="1">
    <citation type="journal article" date="2018" name="BMC Genomics">
        <title>Genomic comparison of Trypanosoma conorhini and Trypanosoma rangeli to Trypanosoma cruzi strains of high and low virulence.</title>
        <authorList>
            <person name="Bradwell K.R."/>
            <person name="Koparde V.N."/>
            <person name="Matveyev A.V."/>
            <person name="Serrano M.G."/>
            <person name="Alves J.M."/>
            <person name="Parikh H."/>
            <person name="Huang B."/>
            <person name="Lee V."/>
            <person name="Espinosa-Alvarez O."/>
            <person name="Ortiz P.A."/>
            <person name="Costa-Martins A.G."/>
            <person name="Teixeira M.M."/>
            <person name="Buck G.A."/>
        </authorList>
    </citation>
    <scope>NUCLEOTIDE SEQUENCE [LARGE SCALE GENOMIC DNA]</scope>
    <source>
        <strain evidence="2 3">025E</strain>
    </source>
</reference>
<sequence length="446" mass="48943">MLRGQCKTFCQCNYCKQPREQTGAAADSAKLVSGNGRNKDELYLRTLNQSLRARSLMASSKNAHKFKPDEMLQSTRGDMARAALTVPVRRRDRLQELLILENKGRMKAERQLRRDRRAMGLPEDEDDTLRERGVGTRDDFPDAAPENELPAAEAAVRPGCSAEEDLCHALNTIKTITDEHAAGDASKPLTAEGIRRLRRLVHEQDEKTKRMIAECPQQPHMCGHCFAVNAQGKHLCQVPPPHILRDTLLPSIHGQSKRRFKYNTHPYGSGVVWVPLEEEARDEGSKYVMPTAAEAADAAEAEKRGSARSDDDKAEAAYQYPGSTYNKYLNGAKPAKEVTTKEGVLPEMADGRAGLVDSKSLEKGGSTGDEAPPAAGKSGPAKEPPTYKSSAALWRTTNQDRAAQMQRFLEFKKLHADAARVYAESAVKRRADGGLSPAVAAVGQNS</sequence>
<proteinExistence type="predicted"/>
<gene>
    <name evidence="2" type="ORF">Tco025E_08196</name>
</gene>
<feature type="compositionally biased region" description="Basic and acidic residues" evidence="1">
    <location>
        <begin position="300"/>
        <end position="314"/>
    </location>
</feature>
<dbReference type="EMBL" id="MKKU01000727">
    <property type="protein sequence ID" value="RNF03339.1"/>
    <property type="molecule type" value="Genomic_DNA"/>
</dbReference>
<dbReference type="Proteomes" id="UP000284403">
    <property type="component" value="Unassembled WGS sequence"/>
</dbReference>
<accession>A0A422NDD6</accession>
<evidence type="ECO:0000313" key="2">
    <source>
        <dbReference type="EMBL" id="RNF03339.1"/>
    </source>
</evidence>
<name>A0A422NDD6_9TRYP</name>
<dbReference type="RefSeq" id="XP_029224824.1">
    <property type="nucleotide sequence ID" value="XM_029375051.1"/>
</dbReference>
<keyword evidence="3" id="KW-1185">Reference proteome</keyword>
<organism evidence="2 3">
    <name type="scientific">Trypanosoma conorhini</name>
    <dbReference type="NCBI Taxonomy" id="83891"/>
    <lineage>
        <taxon>Eukaryota</taxon>
        <taxon>Discoba</taxon>
        <taxon>Euglenozoa</taxon>
        <taxon>Kinetoplastea</taxon>
        <taxon>Metakinetoplastina</taxon>
        <taxon>Trypanosomatida</taxon>
        <taxon>Trypanosomatidae</taxon>
        <taxon>Trypanosoma</taxon>
    </lineage>
</organism>
<dbReference type="AlphaFoldDB" id="A0A422NDD6"/>
<feature type="compositionally biased region" description="Basic and acidic residues" evidence="1">
    <location>
        <begin position="129"/>
        <end position="140"/>
    </location>
</feature>
<feature type="region of interest" description="Disordered" evidence="1">
    <location>
        <begin position="294"/>
        <end position="314"/>
    </location>
</feature>
<evidence type="ECO:0000256" key="1">
    <source>
        <dbReference type="SAM" id="MobiDB-lite"/>
    </source>
</evidence>
<protein>
    <submittedName>
        <fullName evidence="2">Uncharacterized protein</fullName>
    </submittedName>
</protein>
<feature type="region of interest" description="Disordered" evidence="1">
    <location>
        <begin position="352"/>
        <end position="387"/>
    </location>
</feature>
<evidence type="ECO:0000313" key="3">
    <source>
        <dbReference type="Proteomes" id="UP000284403"/>
    </source>
</evidence>
<feature type="compositionally biased region" description="Low complexity" evidence="1">
    <location>
        <begin position="370"/>
        <end position="381"/>
    </location>
</feature>
<dbReference type="OrthoDB" id="271978at2759"/>